<dbReference type="PANTHER" id="PTHR36423:SF2">
    <property type="entry name" value="AFR070WP"/>
    <property type="match status" value="1"/>
</dbReference>
<dbReference type="InterPro" id="IPR014980">
    <property type="entry name" value="DOPA_dioxygen"/>
</dbReference>
<organism evidence="1 2">
    <name type="scientific">Marinomonas spartinae</name>
    <dbReference type="NCBI Taxonomy" id="1792290"/>
    <lineage>
        <taxon>Bacteria</taxon>
        <taxon>Pseudomonadati</taxon>
        <taxon>Pseudomonadota</taxon>
        <taxon>Gammaproteobacteria</taxon>
        <taxon>Oceanospirillales</taxon>
        <taxon>Oceanospirillaceae</taxon>
        <taxon>Marinomonas</taxon>
    </lineage>
</organism>
<gene>
    <name evidence="1" type="ORF">MSP8886_03479</name>
</gene>
<dbReference type="EMBL" id="FLOB01000010">
    <property type="protein sequence ID" value="SBS35777.1"/>
    <property type="molecule type" value="Genomic_DNA"/>
</dbReference>
<dbReference type="STRING" id="1792290.MSP8886_03479"/>
<keyword evidence="1" id="KW-0560">Oxidoreductase</keyword>
<dbReference type="AlphaFoldDB" id="A0A1A8TS38"/>
<evidence type="ECO:0000313" key="2">
    <source>
        <dbReference type="Proteomes" id="UP000092544"/>
    </source>
</evidence>
<name>A0A1A8TS38_9GAMM</name>
<dbReference type="PIRSF" id="PIRSF028139">
    <property type="entry name" value="DOPA-diox_rel_Mll2280"/>
    <property type="match status" value="1"/>
</dbReference>
<dbReference type="Proteomes" id="UP000092544">
    <property type="component" value="Unassembled WGS sequence"/>
</dbReference>
<keyword evidence="2" id="KW-1185">Reference proteome</keyword>
<dbReference type="Pfam" id="PF08883">
    <property type="entry name" value="DOPA_dioxygen"/>
    <property type="match status" value="1"/>
</dbReference>
<dbReference type="SUPFAM" id="SSF143410">
    <property type="entry name" value="DOPA-like"/>
    <property type="match status" value="1"/>
</dbReference>
<dbReference type="InterPro" id="IPR023389">
    <property type="entry name" value="DOPA-like_sf"/>
</dbReference>
<dbReference type="OrthoDB" id="572228at2"/>
<reference evidence="1 2" key="1">
    <citation type="submission" date="2016-06" db="EMBL/GenBank/DDBJ databases">
        <authorList>
            <person name="Kjaerup R.B."/>
            <person name="Dalgaard T.S."/>
            <person name="Juul-Madsen H.R."/>
        </authorList>
    </citation>
    <scope>NUCLEOTIDE SEQUENCE [LARGE SCALE GENOMIC DNA]</scope>
    <source>
        <strain evidence="1 2">CECT 8886</strain>
    </source>
</reference>
<dbReference type="PANTHER" id="PTHR36423">
    <property type="entry name" value="AFR070WP"/>
    <property type="match status" value="1"/>
</dbReference>
<dbReference type="RefSeq" id="WP_067018732.1">
    <property type="nucleotide sequence ID" value="NZ_FLOB01000010.1"/>
</dbReference>
<dbReference type="GO" id="GO:0051213">
    <property type="term" value="F:dioxygenase activity"/>
    <property type="evidence" value="ECO:0007669"/>
    <property type="project" value="UniProtKB-KW"/>
</dbReference>
<protein>
    <submittedName>
        <fullName evidence="1">Dopa 4,5-dioxygenase family</fullName>
    </submittedName>
</protein>
<sequence>MKQNRRTVETSDIKAYHAHLYYRDESGLELAKQVAEQASELFELQIGRFHQQPVGPHPLWSCQLSFAVKTFAAFVPWLMLNRQSLDVFVHPVTGDDYFDHTQGVSWLGHAHKLDISQFDAG</sequence>
<dbReference type="Gene3D" id="3.30.70.1240">
    <property type="entry name" value="DOPA-like domains"/>
    <property type="match status" value="1"/>
</dbReference>
<proteinExistence type="predicted"/>
<keyword evidence="1" id="KW-0223">Dioxygenase</keyword>
<evidence type="ECO:0000313" key="1">
    <source>
        <dbReference type="EMBL" id="SBS35777.1"/>
    </source>
</evidence>
<accession>A0A1A8TS38</accession>